<gene>
    <name evidence="2" type="ORF">CAS74_001194</name>
</gene>
<evidence type="ECO:0000256" key="1">
    <source>
        <dbReference type="SAM" id="MobiDB-lite"/>
    </source>
</evidence>
<protein>
    <submittedName>
        <fullName evidence="2">Uncharacterized protein</fullName>
    </submittedName>
</protein>
<reference evidence="2 3" key="1">
    <citation type="submission" date="2017-05" db="EMBL/GenBank/DDBJ databases">
        <title>The Genome Sequence of Candida krusei Ckrusei653.</title>
        <authorList>
            <person name="Cuomo C."/>
            <person name="Forche A."/>
            <person name="Young S."/>
            <person name="Abouelleil A."/>
            <person name="Cao P."/>
            <person name="Chapman S."/>
            <person name="Cusick C."/>
            <person name="Shea T."/>
            <person name="Nusbaum C."/>
            <person name="Birren B."/>
        </authorList>
    </citation>
    <scope>NUCLEOTIDE SEQUENCE [LARGE SCALE GENOMIC DNA]</scope>
    <source>
        <strain evidence="2 3">Ckrusei653</strain>
    </source>
</reference>
<dbReference type="EMBL" id="NHMM01000001">
    <property type="protein sequence ID" value="OUT24802.1"/>
    <property type="molecule type" value="Genomic_DNA"/>
</dbReference>
<evidence type="ECO:0000313" key="3">
    <source>
        <dbReference type="Proteomes" id="UP000195871"/>
    </source>
</evidence>
<dbReference type="Proteomes" id="UP000195871">
    <property type="component" value="Unassembled WGS sequence"/>
</dbReference>
<accession>A0A1Z8JWF7</accession>
<proteinExistence type="predicted"/>
<sequence>MLYPQHDGVSRDYPGLSTKVGLAGSVSGITDLLLPQTSMGLIPIVPLRRAPEQMLAALFSRLRSRPLSQLSRQITPRTKNGHAPPPVRSREVSNLSILITSGPGENQQNRTMRPILLFHANISEQRPALNTLISSK</sequence>
<name>A0A1Z8JWF7_PICKU</name>
<comment type="caution">
    <text evidence="2">The sequence shown here is derived from an EMBL/GenBank/DDBJ whole genome shotgun (WGS) entry which is preliminary data.</text>
</comment>
<evidence type="ECO:0000313" key="2">
    <source>
        <dbReference type="EMBL" id="OUT24802.1"/>
    </source>
</evidence>
<feature type="region of interest" description="Disordered" evidence="1">
    <location>
        <begin position="69"/>
        <end position="91"/>
    </location>
</feature>
<dbReference type="AlphaFoldDB" id="A0A1Z8JWF7"/>
<organism evidence="2 3">
    <name type="scientific">Pichia kudriavzevii</name>
    <name type="common">Yeast</name>
    <name type="synonym">Issatchenkia orientalis</name>
    <dbReference type="NCBI Taxonomy" id="4909"/>
    <lineage>
        <taxon>Eukaryota</taxon>
        <taxon>Fungi</taxon>
        <taxon>Dikarya</taxon>
        <taxon>Ascomycota</taxon>
        <taxon>Saccharomycotina</taxon>
        <taxon>Pichiomycetes</taxon>
        <taxon>Pichiales</taxon>
        <taxon>Pichiaceae</taxon>
        <taxon>Pichia</taxon>
    </lineage>
</organism>